<dbReference type="Proteomes" id="UP000008720">
    <property type="component" value="Chromosome"/>
</dbReference>
<evidence type="ECO:0000313" key="2">
    <source>
        <dbReference type="Proteomes" id="UP000008720"/>
    </source>
</evidence>
<dbReference type="EMBL" id="CP002349">
    <property type="protein sequence ID" value="ADR22280.1"/>
    <property type="molecule type" value="Genomic_DNA"/>
</dbReference>
<dbReference type="HOGENOM" id="CLU_459127_0_0_10"/>
<organism evidence="1 2">
    <name type="scientific">Marivirga tractuosa (strain ATCC 23168 / DSM 4126 / NBRC 15989 / NCIMB 1408 / VKM B-1430 / H-43)</name>
    <name type="common">Microscilla tractuosa</name>
    <name type="synonym">Flexibacter tractuosus</name>
    <dbReference type="NCBI Taxonomy" id="643867"/>
    <lineage>
        <taxon>Bacteria</taxon>
        <taxon>Pseudomonadati</taxon>
        <taxon>Bacteroidota</taxon>
        <taxon>Cytophagia</taxon>
        <taxon>Cytophagales</taxon>
        <taxon>Marivirgaceae</taxon>
        <taxon>Marivirga</taxon>
    </lineage>
</organism>
<dbReference type="KEGG" id="mtt:Ftrac_2301"/>
<dbReference type="STRING" id="643867.Ftrac_2301"/>
<dbReference type="OrthoDB" id="659070at2"/>
<reference evidence="1 2" key="1">
    <citation type="journal article" date="2011" name="Stand. Genomic Sci.">
        <title>Complete genome sequence of Marivirga tractuosa type strain (H-43).</title>
        <authorList>
            <person name="Pagani I."/>
            <person name="Chertkov O."/>
            <person name="Lapidus A."/>
            <person name="Lucas S."/>
            <person name="Del Rio T.G."/>
            <person name="Tice H."/>
            <person name="Copeland A."/>
            <person name="Cheng J.F."/>
            <person name="Nolan M."/>
            <person name="Saunders E."/>
            <person name="Pitluck S."/>
            <person name="Held B."/>
            <person name="Goodwin L."/>
            <person name="Liolios K."/>
            <person name="Ovchinikova G."/>
            <person name="Ivanova N."/>
            <person name="Mavromatis K."/>
            <person name="Pati A."/>
            <person name="Chen A."/>
            <person name="Palaniappan K."/>
            <person name="Land M."/>
            <person name="Hauser L."/>
            <person name="Jeffries C.D."/>
            <person name="Detter J.C."/>
            <person name="Han C."/>
            <person name="Tapia R."/>
            <person name="Ngatchou-Djao O.D."/>
            <person name="Rohde M."/>
            <person name="Goker M."/>
            <person name="Spring S."/>
            <person name="Sikorski J."/>
            <person name="Woyke T."/>
            <person name="Bristow J."/>
            <person name="Eisen J.A."/>
            <person name="Markowitz V."/>
            <person name="Hugenholtz P."/>
            <person name="Klenk H.P."/>
            <person name="Kyrpides N.C."/>
        </authorList>
    </citation>
    <scope>NUCLEOTIDE SEQUENCE [LARGE SCALE GENOMIC DNA]</scope>
    <source>
        <strain evidence="2">ATCC 23168 / DSM 4126 / NBRC 15989 / NCIMB 1408 / VKM B-1430 / H-43</strain>
    </source>
</reference>
<dbReference type="Gene3D" id="3.90.930.1">
    <property type="match status" value="1"/>
</dbReference>
<keyword evidence="2" id="KW-1185">Reference proteome</keyword>
<dbReference type="SUPFAM" id="SSF82185">
    <property type="entry name" value="Histone H3 K4-specific methyltransferase SET7/9 N-terminal domain"/>
    <property type="match status" value="1"/>
</dbReference>
<evidence type="ECO:0000313" key="1">
    <source>
        <dbReference type="EMBL" id="ADR22280.1"/>
    </source>
</evidence>
<gene>
    <name evidence="1" type="ordered locus">Ftrac_2301</name>
</gene>
<accession>E4TKX7</accession>
<proteinExistence type="predicted"/>
<dbReference type="AlphaFoldDB" id="E4TKX7"/>
<sequence length="594" mass="68464">MNKILLLPFIVLFSIQLNAQNLDKLRIMCVDEVTASHYNGELSQDQLKNQIAALGFRYIENGQIKYHQDLIVYDCNTGHVKFTAVFDENKLVKEFILYEAKDVPAKTIFFTKSNTSDHVDLTFNYQGQEIPAYPIGKTKVFKDGHLVQSILFNENGEPPVVSNYDQNKLKTSEGPGSVSGDIQKEWEIIKSGEWKYFEGSNLTSISVYDQNGNKKAENLYSNGALIKENKFIANKASETTVFFTDGTIKETGTRQNDRKIGTWKYFNSKGQLKSTVTYRNGVEHLKSVYESQGNLVKHLELKTDQEELPKSMQALDMIYKTTTFYPDSTVQSLGYTHKNNQIGVFEYYNSNGELSEIKEYNLEGDEINSLEADTYVTMKEKERAIFRELLLAKTTHPLNLSIESKIQPLADSLQLDFDSLMMNYNYTKEYQQQYSKLSEQTAYFGNLSNKIVWYDSLLASTVDFANEVWSYSHDLHETELFLHKELANLKLNQKIDWLRENYTRSKKTLFGKKLIVVNKQDEIYNVIINEIHPIIKEEITYSNNKYQAVALSEEFVYLVNKAASIIAQPDKQFQESLKQTKSIQDKKQLFLSIK</sequence>
<dbReference type="eggNOG" id="COG2849">
    <property type="taxonomic scope" value="Bacteria"/>
</dbReference>
<protein>
    <submittedName>
        <fullName evidence="1">MORN variant repeat-containing protein</fullName>
    </submittedName>
</protein>
<name>E4TKX7_MARTH</name>